<sequence length="800" mass="92607">MISDFPIDIAYTEYAAVLDELNQQIRDQNESSTRLRIIDKVLFDILQWDKNDVDTEKYCRTTGFADYVFHISGKPVLIIEAKKTGVNFLLPNRIYKDRPYQFGLLAKECKEAAAALEQASGYAATLGSKYIAISNGHQWLFTLSFVPNQPLENRLVFVFESFEAIQNKFSRFCKCFNREGLSSNTISRELLDNLKLPAPAKLSSQIPGYPQVSDRNVFKNELSYILDYVWQVLSQSENSKDFVETCYVNPHSHNDILTLAKELIEKRKREDDIISEYNIETIEKLPQELANLPAEKPFIILGEVGRGKSSFLKYLRFVAAKNNLENYIQIELNFLDRPDSHEEIYDFVYDEVERQLLEHYDIDIHDDNFVRGVLNLDLIRLKKTTRGKFLANNQQKYAEFEIENIEKFTTNRHIFLTKVFHHLKRGRRISLALFFDNLDRRYWKIQEEAFLKASAIARDWASLVFICLRPITYYKSQESGVLDAIAPTTFTVGNPDLSLVLKRRFSYAKQIAKGESLNLTNSLSVSGRNVTLDLACVAKIFESCEFAAWKNHGIIPMLEAISNGNIRRLLDFTKRILCSGHLDTKKILIKIQRTGNYYIPDYEGVTTLLFGDYMQFDPTRSPFINLFDIQYEDPSEHFIKMSILRYLAKTPNVGLTNTYSKAADLMSYLASLGFSYSISKDSIQALINRRYINTISKGELSDEDIIKISSLGRFHIFELISVFQYIDATIVDTPILDENTRDIIKEVYNINDRIKRTELFLLYLDKSIVHLVDSEIHTAWKKIYLKALDNIEEIKRRTET</sequence>
<dbReference type="RefSeq" id="WP_155315008.1">
    <property type="nucleotide sequence ID" value="NZ_AP021874.1"/>
</dbReference>
<name>A0A5K7YFX2_9BACT</name>
<accession>A0A5K7YFX2</accession>
<proteinExistence type="predicted"/>
<protein>
    <submittedName>
        <fullName evidence="1">Uncharacterized protein</fullName>
    </submittedName>
</protein>
<gene>
    <name evidence="1" type="ORF">DSCA_05990</name>
</gene>
<evidence type="ECO:0000313" key="1">
    <source>
        <dbReference type="EMBL" id="BBO66669.1"/>
    </source>
</evidence>
<keyword evidence="2" id="KW-1185">Reference proteome</keyword>
<dbReference type="KEGG" id="dalk:DSCA_05990"/>
<dbReference type="EMBL" id="AP021874">
    <property type="protein sequence ID" value="BBO66669.1"/>
    <property type="molecule type" value="Genomic_DNA"/>
</dbReference>
<evidence type="ECO:0000313" key="2">
    <source>
        <dbReference type="Proteomes" id="UP000427906"/>
    </source>
</evidence>
<reference evidence="1 2" key="1">
    <citation type="submission" date="2019-11" db="EMBL/GenBank/DDBJ databases">
        <title>Comparative genomics of hydrocarbon-degrading Desulfosarcina strains.</title>
        <authorList>
            <person name="Watanabe M."/>
            <person name="Kojima H."/>
            <person name="Fukui M."/>
        </authorList>
    </citation>
    <scope>NUCLEOTIDE SEQUENCE [LARGE SCALE GENOMIC DNA]</scope>
    <source>
        <strain evidence="1 2">PL12</strain>
    </source>
</reference>
<dbReference type="OrthoDB" id="6627169at2"/>
<dbReference type="AlphaFoldDB" id="A0A5K7YFX2"/>
<organism evidence="1 2">
    <name type="scientific">Desulfosarcina alkanivorans</name>
    <dbReference type="NCBI Taxonomy" id="571177"/>
    <lineage>
        <taxon>Bacteria</taxon>
        <taxon>Pseudomonadati</taxon>
        <taxon>Thermodesulfobacteriota</taxon>
        <taxon>Desulfobacteria</taxon>
        <taxon>Desulfobacterales</taxon>
        <taxon>Desulfosarcinaceae</taxon>
        <taxon>Desulfosarcina</taxon>
    </lineage>
</organism>
<dbReference type="Proteomes" id="UP000427906">
    <property type="component" value="Chromosome"/>
</dbReference>